<dbReference type="PROSITE" id="PS50808">
    <property type="entry name" value="ZF_BED"/>
    <property type="match status" value="1"/>
</dbReference>
<dbReference type="InterPro" id="IPR003656">
    <property type="entry name" value="Znf_BED"/>
</dbReference>
<dbReference type="Proteomes" id="UP001231189">
    <property type="component" value="Unassembled WGS sequence"/>
</dbReference>
<dbReference type="EMBL" id="JAUUTY010000003">
    <property type="protein sequence ID" value="KAK1660535.1"/>
    <property type="molecule type" value="Genomic_DNA"/>
</dbReference>
<dbReference type="PANTHER" id="PTHR46481">
    <property type="entry name" value="ZINC FINGER BED DOMAIN-CONTAINING PROTEIN 4"/>
    <property type="match status" value="1"/>
</dbReference>
<evidence type="ECO:0000256" key="1">
    <source>
        <dbReference type="ARBA" id="ARBA00022723"/>
    </source>
</evidence>
<keyword evidence="3" id="KW-0862">Zinc</keyword>
<reference evidence="9" key="1">
    <citation type="submission" date="2023-07" db="EMBL/GenBank/DDBJ databases">
        <title>A chromosome-level genome assembly of Lolium multiflorum.</title>
        <authorList>
            <person name="Chen Y."/>
            <person name="Copetti D."/>
            <person name="Kolliker R."/>
            <person name="Studer B."/>
        </authorList>
    </citation>
    <scope>NUCLEOTIDE SEQUENCE</scope>
    <source>
        <strain evidence="9">02402/16</strain>
        <tissue evidence="9">Leaf</tissue>
    </source>
</reference>
<dbReference type="InterPro" id="IPR052035">
    <property type="entry name" value="ZnF_BED_domain_contain"/>
</dbReference>
<evidence type="ECO:0000313" key="10">
    <source>
        <dbReference type="Proteomes" id="UP001231189"/>
    </source>
</evidence>
<accession>A0AAD8WHL1</accession>
<dbReference type="AlphaFoldDB" id="A0AAD8WHL1"/>
<proteinExistence type="predicted"/>
<keyword evidence="1" id="KW-0479">Metal-binding</keyword>
<keyword evidence="5" id="KW-0804">Transcription</keyword>
<evidence type="ECO:0000313" key="9">
    <source>
        <dbReference type="EMBL" id="KAK1660535.1"/>
    </source>
</evidence>
<protein>
    <recommendedName>
        <fullName evidence="8">BED-type domain-containing protein</fullName>
    </recommendedName>
</protein>
<name>A0AAD8WHL1_LOLMU</name>
<dbReference type="SUPFAM" id="SSF57667">
    <property type="entry name" value="beta-beta-alpha zinc fingers"/>
    <property type="match status" value="1"/>
</dbReference>
<gene>
    <name evidence="9" type="ORF">QYE76_048694</name>
</gene>
<feature type="region of interest" description="Disordered" evidence="7">
    <location>
        <begin position="1"/>
        <end position="30"/>
    </location>
</feature>
<keyword evidence="4" id="KW-0805">Transcription regulation</keyword>
<sequence>MSESEGMSYLGAGPDDAAASLHTPDESPDITVKKQRNTRSKIWQHFTVQDKNANRANCNYCGAELGCKSASAGTSSLINHMKSCKKNPSKLGGHQTELMYQPSADGNSVVSGGTWQYNEKEIREAFARMIVVDELPFIFSEKEGFRFFMSKACPRFVVPSRTTMYRDVMALYKAEKAKLKKYFIDSRQTVCLTTDCWTSSKLQGYMVLTGHYITPEWKLEKRILSFVLVDGHKVSSIESSDKEISSPRFIGSRASEKLAKIFSDMSFESSADSYISDDSSDTDSFDFIDKSISIGKDVEPWEQRSQLHLPKELQGKIVRDLPQQCKIHQEQVEPGTQQLRLELIERDKKEGNIGIHQNLLKRTCVDFHVSHDGSEKLEFHQDSSYPIVSRNLMACKTPRIG</sequence>
<evidence type="ECO:0000256" key="2">
    <source>
        <dbReference type="ARBA" id="ARBA00022771"/>
    </source>
</evidence>
<evidence type="ECO:0000256" key="6">
    <source>
        <dbReference type="PROSITE-ProRule" id="PRU00027"/>
    </source>
</evidence>
<dbReference type="GO" id="GO:0008270">
    <property type="term" value="F:zinc ion binding"/>
    <property type="evidence" value="ECO:0007669"/>
    <property type="project" value="UniProtKB-KW"/>
</dbReference>
<dbReference type="SMART" id="SM00614">
    <property type="entry name" value="ZnF_BED"/>
    <property type="match status" value="1"/>
</dbReference>
<keyword evidence="10" id="KW-1185">Reference proteome</keyword>
<dbReference type="PANTHER" id="PTHR46481:SF7">
    <property type="entry name" value="ZINC FINGER BED DOMAIN-CONTAINING PROTEIN RICESLEEPER 2-LIKE"/>
    <property type="match status" value="1"/>
</dbReference>
<evidence type="ECO:0000256" key="5">
    <source>
        <dbReference type="ARBA" id="ARBA00023163"/>
    </source>
</evidence>
<dbReference type="SUPFAM" id="SSF140996">
    <property type="entry name" value="Hermes dimerisation domain"/>
    <property type="match status" value="1"/>
</dbReference>
<keyword evidence="2 6" id="KW-0863">Zinc-finger</keyword>
<feature type="domain" description="BED-type" evidence="8">
    <location>
        <begin position="37"/>
        <end position="91"/>
    </location>
</feature>
<dbReference type="GO" id="GO:0003677">
    <property type="term" value="F:DNA binding"/>
    <property type="evidence" value="ECO:0007669"/>
    <property type="project" value="InterPro"/>
</dbReference>
<evidence type="ECO:0000259" key="8">
    <source>
        <dbReference type="PROSITE" id="PS50808"/>
    </source>
</evidence>
<comment type="caution">
    <text evidence="9">The sequence shown here is derived from an EMBL/GenBank/DDBJ whole genome shotgun (WGS) entry which is preliminary data.</text>
</comment>
<organism evidence="9 10">
    <name type="scientific">Lolium multiflorum</name>
    <name type="common">Italian ryegrass</name>
    <name type="synonym">Lolium perenne subsp. multiflorum</name>
    <dbReference type="NCBI Taxonomy" id="4521"/>
    <lineage>
        <taxon>Eukaryota</taxon>
        <taxon>Viridiplantae</taxon>
        <taxon>Streptophyta</taxon>
        <taxon>Embryophyta</taxon>
        <taxon>Tracheophyta</taxon>
        <taxon>Spermatophyta</taxon>
        <taxon>Magnoliopsida</taxon>
        <taxon>Liliopsida</taxon>
        <taxon>Poales</taxon>
        <taxon>Poaceae</taxon>
        <taxon>BOP clade</taxon>
        <taxon>Pooideae</taxon>
        <taxon>Poodae</taxon>
        <taxon>Poeae</taxon>
        <taxon>Poeae Chloroplast Group 2 (Poeae type)</taxon>
        <taxon>Loliodinae</taxon>
        <taxon>Loliinae</taxon>
        <taxon>Lolium</taxon>
    </lineage>
</organism>
<dbReference type="InterPro" id="IPR036236">
    <property type="entry name" value="Znf_C2H2_sf"/>
</dbReference>
<evidence type="ECO:0000256" key="7">
    <source>
        <dbReference type="SAM" id="MobiDB-lite"/>
    </source>
</evidence>
<evidence type="ECO:0000256" key="4">
    <source>
        <dbReference type="ARBA" id="ARBA00023015"/>
    </source>
</evidence>
<dbReference type="Pfam" id="PF02892">
    <property type="entry name" value="zf-BED"/>
    <property type="match status" value="1"/>
</dbReference>
<evidence type="ECO:0000256" key="3">
    <source>
        <dbReference type="ARBA" id="ARBA00022833"/>
    </source>
</evidence>